<evidence type="ECO:0000313" key="1">
    <source>
        <dbReference type="EMBL" id="ARX60061.1"/>
    </source>
</evidence>
<sequence>MVAVMVARVFGRCDVVAQVETALRACGHAVLDCDPTSDEDEGQELDTLAEEWTRLVAPSPDCETAGRQLGWTFDDDDLPLLRAASERVLAEHTPDGSAPGTVPADRAAWSLTIHRYTAGS</sequence>
<gene>
    <name evidence="1" type="ORF">pVAPN1572_0244</name>
</gene>
<name>A0A1Z1UYX6_RHOHA</name>
<dbReference type="EMBL" id="KX443401">
    <property type="protein sequence ID" value="ARX60061.1"/>
    <property type="molecule type" value="Genomic_DNA"/>
</dbReference>
<dbReference type="AlphaFoldDB" id="A0A1Z1UYX6"/>
<reference evidence="1" key="1">
    <citation type="journal article" date="2017" name="Genome Biol. Evol.">
        <title>Comparative Genomics of Rhodococcus equi Virulence Plasmids Indicates Host-Driven Evolution of the vap Pathogenicity Island.</title>
        <authorList>
            <person name="MacArthur I."/>
            <person name="Anastasi E."/>
            <person name="Alvarez S."/>
            <person name="Scortti M."/>
            <person name="Vazquez-Boland J.A."/>
        </authorList>
    </citation>
    <scope>NUCLEOTIDE SEQUENCE</scope>
    <source>
        <strain evidence="1">PAM1572</strain>
        <plasmid evidence="1">pVAPN1572</plasmid>
    </source>
</reference>
<proteinExistence type="predicted"/>
<organism evidence="1">
    <name type="scientific">Rhodococcus hoagii</name>
    <name type="common">Corynebacterium equii</name>
    <dbReference type="NCBI Taxonomy" id="43767"/>
    <lineage>
        <taxon>Bacteria</taxon>
        <taxon>Bacillati</taxon>
        <taxon>Actinomycetota</taxon>
        <taxon>Actinomycetes</taxon>
        <taxon>Mycobacteriales</taxon>
        <taxon>Nocardiaceae</taxon>
        <taxon>Prescottella</taxon>
    </lineage>
</organism>
<protein>
    <submittedName>
        <fullName evidence="1">Uncharacterized protein</fullName>
    </submittedName>
</protein>
<accession>A0A1Z1UYX6</accession>
<geneLocation type="plasmid" evidence="1">
    <name>pVAPN1572</name>
</geneLocation>
<keyword evidence="1" id="KW-0614">Plasmid</keyword>